<evidence type="ECO:0000313" key="2">
    <source>
        <dbReference type="EMBL" id="KRN44131.1"/>
    </source>
</evidence>
<gene>
    <name evidence="2" type="ORF">IV41_GL000829</name>
</gene>
<accession>A0A0R2GTD5</accession>
<organism evidence="2 3">
    <name type="scientific">Limosilactobacillus ingluviei</name>
    <dbReference type="NCBI Taxonomy" id="148604"/>
    <lineage>
        <taxon>Bacteria</taxon>
        <taxon>Bacillati</taxon>
        <taxon>Bacillota</taxon>
        <taxon>Bacilli</taxon>
        <taxon>Lactobacillales</taxon>
        <taxon>Lactobacillaceae</taxon>
        <taxon>Limosilactobacillus</taxon>
    </lineage>
</organism>
<dbReference type="PATRIC" id="fig|148604.4.peg.856"/>
<dbReference type="EMBL" id="JQBA01000022">
    <property type="protein sequence ID" value="KRN44131.1"/>
    <property type="molecule type" value="Genomic_DNA"/>
</dbReference>
<feature type="transmembrane region" description="Helical" evidence="1">
    <location>
        <begin position="122"/>
        <end position="141"/>
    </location>
</feature>
<dbReference type="Proteomes" id="UP000051639">
    <property type="component" value="Unassembled WGS sequence"/>
</dbReference>
<keyword evidence="1" id="KW-1133">Transmembrane helix</keyword>
<feature type="transmembrane region" description="Helical" evidence="1">
    <location>
        <begin position="295"/>
        <end position="312"/>
    </location>
</feature>
<protein>
    <recommendedName>
        <fullName evidence="4">Mannosyltransferase related to Gpi18</fullName>
    </recommendedName>
</protein>
<feature type="transmembrane region" description="Helical" evidence="1">
    <location>
        <begin position="73"/>
        <end position="92"/>
    </location>
</feature>
<reference evidence="2 3" key="1">
    <citation type="journal article" date="2015" name="Genome Announc.">
        <title>Expanding the biotechnology potential of lactobacilli through comparative genomics of 213 strains and associated genera.</title>
        <authorList>
            <person name="Sun Z."/>
            <person name="Harris H.M."/>
            <person name="McCann A."/>
            <person name="Guo C."/>
            <person name="Argimon S."/>
            <person name="Zhang W."/>
            <person name="Yang X."/>
            <person name="Jeffery I.B."/>
            <person name="Cooney J.C."/>
            <person name="Kagawa T.F."/>
            <person name="Liu W."/>
            <person name="Song Y."/>
            <person name="Salvetti E."/>
            <person name="Wrobel A."/>
            <person name="Rasinkangas P."/>
            <person name="Parkhill J."/>
            <person name="Rea M.C."/>
            <person name="O'Sullivan O."/>
            <person name="Ritari J."/>
            <person name="Douillard F.P."/>
            <person name="Paul Ross R."/>
            <person name="Yang R."/>
            <person name="Briner A.E."/>
            <person name="Felis G.E."/>
            <person name="de Vos W.M."/>
            <person name="Barrangou R."/>
            <person name="Klaenhammer T.R."/>
            <person name="Caufield P.W."/>
            <person name="Cui Y."/>
            <person name="Zhang H."/>
            <person name="O'Toole P.W."/>
        </authorList>
    </citation>
    <scope>NUCLEOTIDE SEQUENCE [LARGE SCALE GENOMIC DNA]</scope>
    <source>
        <strain evidence="2 3">DSM 14792</strain>
    </source>
</reference>
<feature type="transmembrane region" description="Helical" evidence="1">
    <location>
        <begin position="339"/>
        <end position="357"/>
    </location>
</feature>
<evidence type="ECO:0000313" key="3">
    <source>
        <dbReference type="Proteomes" id="UP000051639"/>
    </source>
</evidence>
<feature type="transmembrane region" description="Helical" evidence="1">
    <location>
        <begin position="263"/>
        <end position="283"/>
    </location>
</feature>
<evidence type="ECO:0000256" key="1">
    <source>
        <dbReference type="SAM" id="Phobius"/>
    </source>
</evidence>
<feature type="transmembrane region" description="Helical" evidence="1">
    <location>
        <begin position="363"/>
        <end position="385"/>
    </location>
</feature>
<dbReference type="AlphaFoldDB" id="A0A0R2GTD5"/>
<proteinExistence type="predicted"/>
<feature type="transmembrane region" description="Helical" evidence="1">
    <location>
        <begin position="99"/>
        <end position="116"/>
    </location>
</feature>
<keyword evidence="1" id="KW-0812">Transmembrane</keyword>
<evidence type="ECO:0008006" key="4">
    <source>
        <dbReference type="Google" id="ProtNLM"/>
    </source>
</evidence>
<name>A0A0R2GTD5_9LACO</name>
<feature type="transmembrane region" description="Helical" evidence="1">
    <location>
        <begin position="20"/>
        <end position="39"/>
    </location>
</feature>
<dbReference type="RefSeq" id="WP_056994519.1">
    <property type="nucleotide sequence ID" value="NZ_CANCWM010000001.1"/>
</dbReference>
<dbReference type="OrthoDB" id="9776737at2"/>
<sequence length="396" mass="45468">MIFQAEQKLLSYLYDYKDKVAFGIALALLLVVRIKLLPFQSGDYKLFLGPWYNQINNEGGVSALSHQIGNYSIPYQFLIALFTYVPINNLYLYKGLSMVFELLLAYFAVKIVNVVAPQVNSLFTFAIVLSLPTVIMNSAFWAQADAIYGAFVVGAVYFLLIKKYPVSFFMLGLALAFKLQAIFIVPFFLLVYFKERKFSICYFLISIVTVWVCNLPGFIYGRNLLSPITVYLDQSKTYSSLNMNYPNLSGIFMGSFVKTRDTWMTPFLTLFCAIVLLFGFWYFCEYYGEKKVTDMKYLQLCIWTLLTCVMLLPAMHERYGYIAEVLLLTIALVNRKGTIVFCGILLIAMMAYANYLFGVSYNMLTMSLIAVGMYLYYTFFIVFDFHEIVTKPGKLE</sequence>
<feature type="transmembrane region" description="Helical" evidence="1">
    <location>
        <begin position="168"/>
        <end position="193"/>
    </location>
</feature>
<feature type="transmembrane region" description="Helical" evidence="1">
    <location>
        <begin position="200"/>
        <end position="220"/>
    </location>
</feature>
<feature type="transmembrane region" description="Helical" evidence="1">
    <location>
        <begin position="146"/>
        <end position="162"/>
    </location>
</feature>
<keyword evidence="1" id="KW-0472">Membrane</keyword>
<comment type="caution">
    <text evidence="2">The sequence shown here is derived from an EMBL/GenBank/DDBJ whole genome shotgun (WGS) entry which is preliminary data.</text>
</comment>
<keyword evidence="3" id="KW-1185">Reference proteome</keyword>